<dbReference type="NCBIfam" id="NF003673">
    <property type="entry name" value="PRK05298.1"/>
    <property type="match status" value="1"/>
</dbReference>
<reference evidence="18 19" key="1">
    <citation type="journal article" date="2012" name="J. Bacteriol.">
        <title>Complete genome sequence of Rickettsia slovaca, the agent of tick-borne lymphadenitis.</title>
        <authorList>
            <person name="Fournier P.E."/>
            <person name="El Karkouri K."/>
            <person name="Robert C."/>
            <person name="Medigue C."/>
            <person name="Raoult D."/>
        </authorList>
    </citation>
    <scope>NUCLEOTIDE SEQUENCE [LARGE SCALE GENOMIC DNA]</scope>
    <source>
        <strain evidence="18 19">13-B</strain>
    </source>
</reference>
<dbReference type="Gene3D" id="3.40.50.300">
    <property type="entry name" value="P-loop containing nucleotide triphosphate hydrolases"/>
    <property type="match status" value="3"/>
</dbReference>
<comment type="subcellular location">
    <subcellularLocation>
        <location evidence="1 13 14">Cytoplasm</location>
    </subcellularLocation>
</comment>
<dbReference type="Pfam" id="PF00271">
    <property type="entry name" value="Helicase_C"/>
    <property type="match status" value="1"/>
</dbReference>
<accession>A0ABM5MP71</accession>
<dbReference type="SUPFAM" id="SSF46600">
    <property type="entry name" value="C-terminal UvrC-binding domain of UvrB"/>
    <property type="match status" value="1"/>
</dbReference>
<name>A0ABM5MP71_RICS1</name>
<evidence type="ECO:0000256" key="2">
    <source>
        <dbReference type="ARBA" id="ARBA00008533"/>
    </source>
</evidence>
<evidence type="ECO:0000259" key="17">
    <source>
        <dbReference type="PROSITE" id="PS51194"/>
    </source>
</evidence>
<dbReference type="Gene3D" id="4.10.860.10">
    <property type="entry name" value="UVR domain"/>
    <property type="match status" value="1"/>
</dbReference>
<dbReference type="EMBL" id="CP002428">
    <property type="protein sequence ID" value="AEV91919.1"/>
    <property type="molecule type" value="Genomic_DNA"/>
</dbReference>
<dbReference type="InterPro" id="IPR006935">
    <property type="entry name" value="Helicase/UvrB_N"/>
</dbReference>
<gene>
    <name evidence="13 18" type="primary">uvrB</name>
    <name evidence="18" type="ordered locus">Rsl_312</name>
</gene>
<feature type="short sequence motif" description="Beta-hairpin" evidence="13">
    <location>
        <begin position="91"/>
        <end position="114"/>
    </location>
</feature>
<dbReference type="NCBIfam" id="TIGR00631">
    <property type="entry name" value="uvrb"/>
    <property type="match status" value="1"/>
</dbReference>
<keyword evidence="6 13" id="KW-0228">DNA excision</keyword>
<proteinExistence type="inferred from homology"/>
<feature type="domain" description="UVR" evidence="15">
    <location>
        <begin position="621"/>
        <end position="656"/>
    </location>
</feature>
<dbReference type="SUPFAM" id="SSF52540">
    <property type="entry name" value="P-loop containing nucleoside triphosphate hydrolases"/>
    <property type="match status" value="2"/>
</dbReference>
<protein>
    <recommendedName>
        <fullName evidence="12 13">UvrABC system protein B</fullName>
        <shortName evidence="13">Protein UvrB</shortName>
    </recommendedName>
    <alternativeName>
        <fullName evidence="13">Excinuclease ABC subunit B</fullName>
    </alternativeName>
</protein>
<dbReference type="CDD" id="cd18790">
    <property type="entry name" value="SF2_C_UvrB"/>
    <property type="match status" value="1"/>
</dbReference>
<evidence type="ECO:0000256" key="4">
    <source>
        <dbReference type="ARBA" id="ARBA00022741"/>
    </source>
</evidence>
<evidence type="ECO:0000256" key="11">
    <source>
        <dbReference type="ARBA" id="ARBA00026033"/>
    </source>
</evidence>
<comment type="similarity">
    <text evidence="2 13 14">Belongs to the UvrB family.</text>
</comment>
<keyword evidence="7 13" id="KW-0067">ATP-binding</keyword>
<evidence type="ECO:0000256" key="8">
    <source>
        <dbReference type="ARBA" id="ARBA00022881"/>
    </source>
</evidence>
<keyword evidence="9 13" id="KW-0234">DNA repair</keyword>
<dbReference type="InterPro" id="IPR014001">
    <property type="entry name" value="Helicase_ATP-bd"/>
</dbReference>
<dbReference type="InterPro" id="IPR036876">
    <property type="entry name" value="UVR_dom_sf"/>
</dbReference>
<dbReference type="Pfam" id="PF17757">
    <property type="entry name" value="UvrB_inter"/>
    <property type="match status" value="1"/>
</dbReference>
<comment type="domain">
    <text evidence="13">The beta-hairpin motif is involved in DNA binding.</text>
</comment>
<feature type="domain" description="Helicase C-terminal" evidence="17">
    <location>
        <begin position="430"/>
        <end position="592"/>
    </location>
</feature>
<evidence type="ECO:0000256" key="12">
    <source>
        <dbReference type="ARBA" id="ARBA00029504"/>
    </source>
</evidence>
<dbReference type="InterPro" id="IPR001650">
    <property type="entry name" value="Helicase_C-like"/>
</dbReference>
<comment type="subunit">
    <text evidence="11 13 14">Forms a heterotetramer with UvrA during the search for lesions. Interacts with UvrC in an incision complex.</text>
</comment>
<dbReference type="Pfam" id="PF12344">
    <property type="entry name" value="UvrB"/>
    <property type="match status" value="1"/>
</dbReference>
<dbReference type="InterPro" id="IPR004807">
    <property type="entry name" value="UvrB"/>
</dbReference>
<dbReference type="PROSITE" id="PS51192">
    <property type="entry name" value="HELICASE_ATP_BIND_1"/>
    <property type="match status" value="1"/>
</dbReference>
<dbReference type="PROSITE" id="PS51194">
    <property type="entry name" value="HELICASE_CTER"/>
    <property type="match status" value="1"/>
</dbReference>
<evidence type="ECO:0000256" key="14">
    <source>
        <dbReference type="RuleBase" id="RU003587"/>
    </source>
</evidence>
<keyword evidence="3 13" id="KW-0963">Cytoplasm</keyword>
<organism evidence="18 19">
    <name type="scientific">Rickettsia slovaca (strain 13-B)</name>
    <dbReference type="NCBI Taxonomy" id="941638"/>
    <lineage>
        <taxon>Bacteria</taxon>
        <taxon>Pseudomonadati</taxon>
        <taxon>Pseudomonadota</taxon>
        <taxon>Alphaproteobacteria</taxon>
        <taxon>Rickettsiales</taxon>
        <taxon>Rickettsiaceae</taxon>
        <taxon>Rickettsieae</taxon>
        <taxon>Rickettsia</taxon>
        <taxon>spotted fever group</taxon>
    </lineage>
</organism>
<dbReference type="SMART" id="SM00487">
    <property type="entry name" value="DEXDc"/>
    <property type="match status" value="1"/>
</dbReference>
<dbReference type="CDD" id="cd17916">
    <property type="entry name" value="DEXHc_UvrB"/>
    <property type="match status" value="1"/>
</dbReference>
<evidence type="ECO:0000313" key="19">
    <source>
        <dbReference type="Proteomes" id="UP000005443"/>
    </source>
</evidence>
<dbReference type="SMART" id="SM00490">
    <property type="entry name" value="HELICc"/>
    <property type="match status" value="1"/>
</dbReference>
<evidence type="ECO:0000256" key="1">
    <source>
        <dbReference type="ARBA" id="ARBA00004496"/>
    </source>
</evidence>
<dbReference type="InterPro" id="IPR041471">
    <property type="entry name" value="UvrB_inter"/>
</dbReference>
<dbReference type="PANTHER" id="PTHR24029:SF0">
    <property type="entry name" value="UVRABC SYSTEM PROTEIN B"/>
    <property type="match status" value="1"/>
</dbReference>
<feature type="binding site" evidence="13">
    <location>
        <begin position="38"/>
        <end position="45"/>
    </location>
    <ligand>
        <name>ATP</name>
        <dbReference type="ChEBI" id="CHEBI:30616"/>
    </ligand>
</feature>
<dbReference type="RefSeq" id="WP_014273240.1">
    <property type="nucleotide sequence ID" value="NC_016639.1"/>
</dbReference>
<keyword evidence="19" id="KW-1185">Reference proteome</keyword>
<dbReference type="InterPro" id="IPR027417">
    <property type="entry name" value="P-loop_NTPase"/>
</dbReference>
<keyword evidence="5 13" id="KW-0227">DNA damage</keyword>
<dbReference type="HAMAP" id="MF_00204">
    <property type="entry name" value="UvrB"/>
    <property type="match status" value="1"/>
</dbReference>
<feature type="domain" description="Helicase ATP-binding" evidence="16">
    <location>
        <begin position="25"/>
        <end position="182"/>
    </location>
</feature>
<evidence type="ECO:0000259" key="16">
    <source>
        <dbReference type="PROSITE" id="PS51192"/>
    </source>
</evidence>
<evidence type="ECO:0000256" key="7">
    <source>
        <dbReference type="ARBA" id="ARBA00022840"/>
    </source>
</evidence>
<dbReference type="Proteomes" id="UP000005443">
    <property type="component" value="Chromosome"/>
</dbReference>
<comment type="function">
    <text evidence="13">The UvrABC repair system catalyzes the recognition and processing of DNA lesions. A damage recognition complex composed of 2 UvrA and 2 UvrB subunits scans DNA for abnormalities. Upon binding of the UvrA(2)B(2) complex to a putative damaged site, the DNA wraps around one UvrB monomer. DNA wrap is dependent on ATP binding by UvrB and probably causes local melting of the DNA helix, facilitating insertion of UvrB beta-hairpin between the DNA strands. Then UvrB probes one DNA strand for the presence of a lesion. If a lesion is found the UvrA subunits dissociate and the UvrB-DNA preincision complex is formed. This complex is subsequently bound by UvrC and the second UvrB is released. If no lesion is found, the DNA wraps around the other UvrB subunit that will check the other stand for damage.</text>
</comment>
<evidence type="ECO:0000256" key="6">
    <source>
        <dbReference type="ARBA" id="ARBA00022769"/>
    </source>
</evidence>
<keyword evidence="4 13" id="KW-0547">Nucleotide-binding</keyword>
<dbReference type="InterPro" id="IPR024759">
    <property type="entry name" value="UvrB_YAD/RRR_dom"/>
</dbReference>
<dbReference type="PANTHER" id="PTHR24029">
    <property type="entry name" value="UVRABC SYSTEM PROTEIN B"/>
    <property type="match status" value="1"/>
</dbReference>
<dbReference type="Pfam" id="PF04851">
    <property type="entry name" value="ResIII"/>
    <property type="match status" value="1"/>
</dbReference>
<evidence type="ECO:0000256" key="13">
    <source>
        <dbReference type="HAMAP-Rule" id="MF_00204"/>
    </source>
</evidence>
<evidence type="ECO:0000256" key="5">
    <source>
        <dbReference type="ARBA" id="ARBA00022763"/>
    </source>
</evidence>
<evidence type="ECO:0000256" key="10">
    <source>
        <dbReference type="ARBA" id="ARBA00023236"/>
    </source>
</evidence>
<evidence type="ECO:0000259" key="15">
    <source>
        <dbReference type="PROSITE" id="PS50151"/>
    </source>
</evidence>
<keyword evidence="10 13" id="KW-0742">SOS response</keyword>
<evidence type="ECO:0000256" key="3">
    <source>
        <dbReference type="ARBA" id="ARBA00022490"/>
    </source>
</evidence>
<dbReference type="InterPro" id="IPR001943">
    <property type="entry name" value="UVR_dom"/>
</dbReference>
<evidence type="ECO:0000256" key="9">
    <source>
        <dbReference type="ARBA" id="ARBA00023204"/>
    </source>
</evidence>
<evidence type="ECO:0000313" key="18">
    <source>
        <dbReference type="EMBL" id="AEV91919.1"/>
    </source>
</evidence>
<dbReference type="PROSITE" id="PS50151">
    <property type="entry name" value="UVR"/>
    <property type="match status" value="1"/>
</dbReference>
<sequence length="661" mass="75204">MNNFSIISEYKPAGDQPKAIDEIIAGLSSKKRSQMLLGITGSGKTFTMANIIERTNRPTLIMAHNKTLAAQIYSEMKSLFPKNAVEYFVSYYDYYQPEAYIARTDTFIEKDSSINEQIDLMRHAATRSLLERRDVIVVSSVSCIYGLGSPDLYYQMMVNLEPGQSYPRDQLLNDLINLQYERNDIGFERGCFRVKGDNIDIFPSHYSDKAWRLSFFGNELEYIHEFDPLTGEKLAKLDKALVFGNSHFVMPQETVNNAISGIEEELQKRLEFLKSQDKPLETQRLNQRTQYDLEMLTETGSCKGVENYSRFFTGRNAGEPPPTLFEYLPEDALLFVDESHVSVPQIRAMYNGDRARKKVLVEHGFRLPSALDNRPLKFEEWDKFRPQTVFVSATPGPFELEETGGTVVELIIRPTGLLDPECIIKPATNQVEDLISEIQTTIAQGFRVLVTTLTKKMAEDLTAYLQELKYKTSYLHSNVHTLERIEILRDLRQGTIDVLVGINLLREGLDIPECGLVAILDADKEGFLRSEVSLIQTIGRAARNSAGRVILYADKMTKSIDKAVSETLRRRQIQQEYNEKHGIIPKTINCAIHALAAFEKIDSKLDKKQAHTLFDNPAKLKTHIDKLKKEMLKAASNLEFEQAVKLRDQLKTLEEAALELS</sequence>
<dbReference type="Pfam" id="PF02151">
    <property type="entry name" value="UVR"/>
    <property type="match status" value="1"/>
</dbReference>
<keyword evidence="8 13" id="KW-0267">Excision nuclease</keyword>